<name>A0A1R0H8Z0_9FUNG</name>
<evidence type="ECO:0000256" key="3">
    <source>
        <dbReference type="ARBA" id="ARBA00022574"/>
    </source>
</evidence>
<organism evidence="9 10">
    <name type="scientific">Smittium mucronatum</name>
    <dbReference type="NCBI Taxonomy" id="133383"/>
    <lineage>
        <taxon>Eukaryota</taxon>
        <taxon>Fungi</taxon>
        <taxon>Fungi incertae sedis</taxon>
        <taxon>Zoopagomycota</taxon>
        <taxon>Kickxellomycotina</taxon>
        <taxon>Harpellomycetes</taxon>
        <taxon>Harpellales</taxon>
        <taxon>Legeriomycetaceae</taxon>
        <taxon>Smittium</taxon>
    </lineage>
</organism>
<dbReference type="Pfam" id="PF00400">
    <property type="entry name" value="WD40"/>
    <property type="match status" value="1"/>
</dbReference>
<comment type="caution">
    <text evidence="9">The sequence shown here is derived from an EMBL/GenBank/DDBJ whole genome shotgun (WGS) entry which is preliminary data.</text>
</comment>
<dbReference type="PROSITE" id="PS00170">
    <property type="entry name" value="CSA_PPIASE_1"/>
    <property type="match status" value="1"/>
</dbReference>
<keyword evidence="5" id="KW-0697">Rotamase</keyword>
<keyword evidence="6 9" id="KW-0413">Isomerase</keyword>
<evidence type="ECO:0000256" key="4">
    <source>
        <dbReference type="ARBA" id="ARBA00022737"/>
    </source>
</evidence>
<dbReference type="InterPro" id="IPR036322">
    <property type="entry name" value="WD40_repeat_dom_sf"/>
</dbReference>
<dbReference type="CDD" id="cd01927">
    <property type="entry name" value="cyclophilin_WD40"/>
    <property type="match status" value="1"/>
</dbReference>
<evidence type="ECO:0000256" key="6">
    <source>
        <dbReference type="ARBA" id="ARBA00023235"/>
    </source>
</evidence>
<dbReference type="OrthoDB" id="10264753at2759"/>
<evidence type="ECO:0000313" key="10">
    <source>
        <dbReference type="Proteomes" id="UP000187455"/>
    </source>
</evidence>
<dbReference type="PROSITE" id="PS50072">
    <property type="entry name" value="CSA_PPIASE_2"/>
    <property type="match status" value="1"/>
</dbReference>
<comment type="catalytic activity">
    <reaction evidence="1">
        <text>[protein]-peptidylproline (omega=180) = [protein]-peptidylproline (omega=0)</text>
        <dbReference type="Rhea" id="RHEA:16237"/>
        <dbReference type="Rhea" id="RHEA-COMP:10747"/>
        <dbReference type="Rhea" id="RHEA-COMP:10748"/>
        <dbReference type="ChEBI" id="CHEBI:83833"/>
        <dbReference type="ChEBI" id="CHEBI:83834"/>
        <dbReference type="EC" id="5.2.1.8"/>
    </reaction>
</comment>
<evidence type="ECO:0000256" key="7">
    <source>
        <dbReference type="PROSITE-ProRule" id="PRU00221"/>
    </source>
</evidence>
<evidence type="ECO:0000256" key="1">
    <source>
        <dbReference type="ARBA" id="ARBA00000971"/>
    </source>
</evidence>
<gene>
    <name evidence="9" type="ORF">AYI68_g134</name>
</gene>
<evidence type="ECO:0000256" key="5">
    <source>
        <dbReference type="ARBA" id="ARBA00023110"/>
    </source>
</evidence>
<feature type="domain" description="PPIase cyclophilin-type" evidence="8">
    <location>
        <begin position="448"/>
        <end position="602"/>
    </location>
</feature>
<dbReference type="GO" id="GO:0003755">
    <property type="term" value="F:peptidyl-prolyl cis-trans isomerase activity"/>
    <property type="evidence" value="ECO:0007669"/>
    <property type="project" value="UniProtKB-KW"/>
</dbReference>
<keyword evidence="3 7" id="KW-0853">WD repeat</keyword>
<dbReference type="SUPFAM" id="SSF50891">
    <property type="entry name" value="Cyclophilin-like"/>
    <property type="match status" value="1"/>
</dbReference>
<dbReference type="PANTHER" id="PTHR45625:SF4">
    <property type="entry name" value="PEPTIDYLPROLYL ISOMERASE DOMAIN AND WD REPEAT-CONTAINING PROTEIN 1"/>
    <property type="match status" value="1"/>
</dbReference>
<dbReference type="SUPFAM" id="SSF50978">
    <property type="entry name" value="WD40 repeat-like"/>
    <property type="match status" value="1"/>
</dbReference>
<dbReference type="InterPro" id="IPR020892">
    <property type="entry name" value="Cyclophilin-type_PPIase_CS"/>
</dbReference>
<dbReference type="FunFam" id="2.40.100.10:FF:000003">
    <property type="entry name" value="Peptidylprolyl isomerase domain and WD repeat-containing 1"/>
    <property type="match status" value="1"/>
</dbReference>
<dbReference type="GO" id="GO:0006457">
    <property type="term" value="P:protein folding"/>
    <property type="evidence" value="ECO:0007669"/>
    <property type="project" value="InterPro"/>
</dbReference>
<accession>A0A1R0H8Z0</accession>
<dbReference type="Gene3D" id="2.130.10.10">
    <property type="entry name" value="YVTN repeat-like/Quinoprotein amine dehydrogenase"/>
    <property type="match status" value="2"/>
</dbReference>
<dbReference type="STRING" id="133383.A0A1R0H8Z0"/>
<evidence type="ECO:0000256" key="2">
    <source>
        <dbReference type="ARBA" id="ARBA00013194"/>
    </source>
</evidence>
<dbReference type="Gene3D" id="2.40.100.10">
    <property type="entry name" value="Cyclophilin-like"/>
    <property type="match status" value="1"/>
</dbReference>
<dbReference type="InterPro" id="IPR029000">
    <property type="entry name" value="Cyclophilin-like_dom_sf"/>
</dbReference>
<dbReference type="PANTHER" id="PTHR45625">
    <property type="entry name" value="PEPTIDYL-PROLYL CIS-TRANS ISOMERASE-RELATED"/>
    <property type="match status" value="1"/>
</dbReference>
<proteinExistence type="predicted"/>
<dbReference type="InterPro" id="IPR002130">
    <property type="entry name" value="Cyclophilin-type_PPIase_dom"/>
</dbReference>
<dbReference type="InterPro" id="IPR015943">
    <property type="entry name" value="WD40/YVTN_repeat-like_dom_sf"/>
</dbReference>
<dbReference type="GO" id="GO:0005634">
    <property type="term" value="C:nucleus"/>
    <property type="evidence" value="ECO:0007669"/>
    <property type="project" value="UniProtKB-ARBA"/>
</dbReference>
<evidence type="ECO:0000259" key="8">
    <source>
        <dbReference type="PROSITE" id="PS50072"/>
    </source>
</evidence>
<dbReference type="PRINTS" id="PR00153">
    <property type="entry name" value="CSAPPISMRASE"/>
</dbReference>
<dbReference type="SMART" id="SM00320">
    <property type="entry name" value="WD40"/>
    <property type="match status" value="4"/>
</dbReference>
<evidence type="ECO:0000313" key="9">
    <source>
        <dbReference type="EMBL" id="OLY85662.1"/>
    </source>
</evidence>
<keyword evidence="4" id="KW-0677">Repeat</keyword>
<sequence length="606" mass="68871">MVLEKRDRSDPDSEIHLPLNSQVGPSIIKKAKPESVSHVYLNKLPDAETYIKSYMHRDNLSFVIVTKTDFIITCSIDGNIKFWKKKEKGIEFVKNYKAHLKPVIKLAQTDDGLYLASISSDQTMKIFDISNFDMINIINLDFTPSSVCWVKNKETSAWQIFVGHSESGLISRFSMEGSLVGEDINIHSCTVVLLAYNNKYDLLLSADESGKFEYWEMKEDKASLLPSDLPWNYKTETDLYIFQKTKSIPFCLDFSHDFESFATISTDNQIRVFDFLSAKIKTSIDESIQSVKIIDGIDEMEFGRRLAVERELQRNYDIFKSSNALFDESGYFLFYPTIFGVKIFDLSSKKVVRLVGLPEPHRFISIALWQQQSKLKSRNIDTAASENPLLHSNFNDPTLFCTAYRQNRFYLFSNKSDSSGEDMDRDVFNEKPSLEDQKLAVTANETVTAESAIIRTTKGDIHIQLYPSIAPKTVENFVGLSLKNYYNNVIFHRVIKDFMIQTGDPLGDGTGGESLWGSEFKDEFSPILTHDKPFTVSMANAGPNTNGSQFFITTVPTPWLDNKHTVFGRVTSGMDVVLAIEKARKDKNDKPFEDISIINVEVPSLN</sequence>
<dbReference type="Pfam" id="PF00160">
    <property type="entry name" value="Pro_isomerase"/>
    <property type="match status" value="1"/>
</dbReference>
<feature type="repeat" description="WD" evidence="7">
    <location>
        <begin position="96"/>
        <end position="137"/>
    </location>
</feature>
<protein>
    <recommendedName>
        <fullName evidence="2">peptidylprolyl isomerase</fullName>
        <ecNumber evidence="2">5.2.1.8</ecNumber>
    </recommendedName>
</protein>
<dbReference type="Proteomes" id="UP000187455">
    <property type="component" value="Unassembled WGS sequence"/>
</dbReference>
<reference evidence="9 10" key="1">
    <citation type="journal article" date="2016" name="Mol. Biol. Evol.">
        <title>Genome-Wide Survey of Gut Fungi (Harpellales) Reveals the First Horizontally Transferred Ubiquitin Gene from a Mosquito Host.</title>
        <authorList>
            <person name="Wang Y."/>
            <person name="White M.M."/>
            <person name="Kvist S."/>
            <person name="Moncalvo J.M."/>
        </authorList>
    </citation>
    <scope>NUCLEOTIDE SEQUENCE [LARGE SCALE GENOMIC DNA]</scope>
    <source>
        <strain evidence="9 10">ALG-7-W6</strain>
    </source>
</reference>
<keyword evidence="10" id="KW-1185">Reference proteome</keyword>
<dbReference type="InterPro" id="IPR001680">
    <property type="entry name" value="WD40_rpt"/>
</dbReference>
<dbReference type="AlphaFoldDB" id="A0A1R0H8Z0"/>
<dbReference type="InterPro" id="IPR044666">
    <property type="entry name" value="Cyclophilin_A-like"/>
</dbReference>
<dbReference type="EMBL" id="LSSL01000043">
    <property type="protein sequence ID" value="OLY85662.1"/>
    <property type="molecule type" value="Genomic_DNA"/>
</dbReference>
<dbReference type="EC" id="5.2.1.8" evidence="2"/>
<dbReference type="PROSITE" id="PS50082">
    <property type="entry name" value="WD_REPEATS_2"/>
    <property type="match status" value="1"/>
</dbReference>